<dbReference type="OrthoDB" id="196131at2759"/>
<evidence type="ECO:0000256" key="1">
    <source>
        <dbReference type="ARBA" id="ARBA00004123"/>
    </source>
</evidence>
<feature type="compositionally biased region" description="Polar residues" evidence="12">
    <location>
        <begin position="47"/>
        <end position="58"/>
    </location>
</feature>
<comment type="catalytic activity">
    <reaction evidence="10">
        <text>ATP + H2O = ADP + phosphate + H(+)</text>
        <dbReference type="Rhea" id="RHEA:13065"/>
        <dbReference type="ChEBI" id="CHEBI:15377"/>
        <dbReference type="ChEBI" id="CHEBI:15378"/>
        <dbReference type="ChEBI" id="CHEBI:30616"/>
        <dbReference type="ChEBI" id="CHEBI:43474"/>
        <dbReference type="ChEBI" id="CHEBI:456216"/>
        <dbReference type="EC" id="3.6.4.13"/>
    </reaction>
</comment>
<dbReference type="GO" id="GO:0005634">
    <property type="term" value="C:nucleus"/>
    <property type="evidence" value="ECO:0007669"/>
    <property type="project" value="UniProtKB-SubCell"/>
</dbReference>
<dbReference type="PROSITE" id="PS00039">
    <property type="entry name" value="DEAD_ATP_HELICASE"/>
    <property type="match status" value="1"/>
</dbReference>
<dbReference type="InterPro" id="IPR001650">
    <property type="entry name" value="Helicase_C-like"/>
</dbReference>
<sequence length="1028" mass="113908">MSENYNRRGPTRGAPRGRYSQRPSNGYRGGRGRYQGNYAHDKPYNMPPSNQYSNQYGGNFNDPYNYHRPNQHPPQYPYQRGARGQQAPYPRHNNTGQYPQTYPPQGPNNTNAHNLSYDSQQPLPPQKYYNQSRVSNVQSKDSSNEPLPPSMGPNKHFPTRGSPSPGANALNKMQSNNQQPHLPSPPKANTVDEPTNFLEARMPTEEEQEEEITVSPQNIELSQRKSKILQWKTKKESSANNGSVKKKSLMKFKKKGAKKITDLLTSKKIGANILENDVNLDNDDGMADPTIHERPGISTEYDTVNDSAEISEGKEANAENGDVIGEETEDLDELLSTLQNKETNSTRMNVIDDDVDTAEKITGAPEDTVDDEAVKLLKMLGGKNKKEVPEHEFSTEPFNKKFYKESDFISTLTKEEVRSLRETDSVHVKGKNILKPILEWSQLGLPASIFSVLQSLKYDSPTPIQCEALPHVMNGNDFIGIAQTGSGKTIAFLLPLFRQLLSNAHIQDRNSSGASPRAILITPTRELALQIAKTAKPFADKLNMKICKCYGGQSISKQIAELKKRADIVVGTPGRIIDLLCTNGGRILNFSNVTYLVMDEADRMFDMGFEPQILKILKVIRPDRQTVLFSATFPPKIQVLARKILKDPTEVLVGSKNLVNENIDQHFEVVPDVDAKFNKLLQILGAKYNENNGKVLIFMERQDACDKMVRKLLTRGYAVMPLHGGKDQTERGGTIRDFKNGIIDILVATSVASRGLDVDNLNLVINYDAPSHVEDYVHRVGRTGRGGKSGEAYTILTPDEEKCASDLVRVLRASKLEPPAELAAMAGKFESKLKEGDVKFGSGFGGKGLEKLQAIRDKHEKMEKQVYLKTEEKGSGDDGKPNGKDGGKPDAAASAGFDLDVLKNFKVEYSSKARGLEATCFYAKLNINDLPPTTRWYVTTHENYLRVIELTGTSITTRGRYYPPGQDPGPRDDAKLHVLVEGPNEVSVSRAVGLFRENVLRGLERETSAAAGDDGNASGGRGGRYAIV</sequence>
<gene>
    <name evidence="16" type="ORF">PMKS-000638</name>
</gene>
<protein>
    <recommendedName>
        <fullName evidence="2">RNA helicase</fullName>
        <ecNumber evidence="2">3.6.4.13</ecNumber>
    </recommendedName>
</protein>
<dbReference type="InterPro" id="IPR014014">
    <property type="entry name" value="RNA_helicase_DEAD_Q_motif"/>
</dbReference>
<dbReference type="InterPro" id="IPR011545">
    <property type="entry name" value="DEAD/DEAH_box_helicase_dom"/>
</dbReference>
<keyword evidence="5" id="KW-0347">Helicase</keyword>
<dbReference type="Pfam" id="PF00271">
    <property type="entry name" value="Helicase_C"/>
    <property type="match status" value="1"/>
</dbReference>
<dbReference type="PANTHER" id="PTHR47958">
    <property type="entry name" value="ATP-DEPENDENT RNA HELICASE DBP3"/>
    <property type="match status" value="1"/>
</dbReference>
<evidence type="ECO:0000256" key="4">
    <source>
        <dbReference type="ARBA" id="ARBA00022801"/>
    </source>
</evidence>
<dbReference type="InterPro" id="IPR000629">
    <property type="entry name" value="RNA-helicase_DEAD-box_CS"/>
</dbReference>
<dbReference type="InterPro" id="IPR056149">
    <property type="entry name" value="PRP5/DDX46/KHDC4_KH"/>
</dbReference>
<feature type="short sequence motif" description="Q motif" evidence="11">
    <location>
        <begin position="438"/>
        <end position="466"/>
    </location>
</feature>
<dbReference type="InterPro" id="IPR027417">
    <property type="entry name" value="P-loop_NTPase"/>
</dbReference>
<evidence type="ECO:0000256" key="9">
    <source>
        <dbReference type="ARBA" id="ARBA00038511"/>
    </source>
</evidence>
<accession>A0A1Q2YCB8</accession>
<feature type="compositionally biased region" description="Polar residues" evidence="12">
    <location>
        <begin position="171"/>
        <end position="181"/>
    </location>
</feature>
<reference evidence="16 17" key="1">
    <citation type="submission" date="2016-08" db="EMBL/GenBank/DDBJ databases">
        <title>Whole genome shotgun sequence of Pichia membranifaciens KS47-1.</title>
        <authorList>
            <person name="Konishi M."/>
            <person name="Ishida M."/>
            <person name="Arakawa T."/>
            <person name="Kato Y."/>
            <person name="Horiuchi J."/>
        </authorList>
    </citation>
    <scope>NUCLEOTIDE SEQUENCE [LARGE SCALE GENOMIC DNA]</scope>
    <source>
        <strain evidence="16 17">KS47-1</strain>
    </source>
</reference>
<dbReference type="Gene3D" id="3.40.50.300">
    <property type="entry name" value="P-loop containing nucleotide triphosphate hydrolases"/>
    <property type="match status" value="2"/>
</dbReference>
<dbReference type="SMART" id="SM00487">
    <property type="entry name" value="DEXDc"/>
    <property type="match status" value="1"/>
</dbReference>
<dbReference type="GO" id="GO:0005524">
    <property type="term" value="F:ATP binding"/>
    <property type="evidence" value="ECO:0007669"/>
    <property type="project" value="UniProtKB-KW"/>
</dbReference>
<evidence type="ECO:0000313" key="16">
    <source>
        <dbReference type="EMBL" id="GAV27175.1"/>
    </source>
</evidence>
<comment type="caution">
    <text evidence="16">The sequence shown here is derived from an EMBL/GenBank/DDBJ whole genome shotgun (WGS) entry which is preliminary data.</text>
</comment>
<dbReference type="EC" id="3.6.4.13" evidence="2"/>
<comment type="subcellular location">
    <subcellularLocation>
        <location evidence="1">Nucleus</location>
    </subcellularLocation>
</comment>
<dbReference type="SMART" id="SM00490">
    <property type="entry name" value="HELICc"/>
    <property type="match status" value="1"/>
</dbReference>
<dbReference type="Proteomes" id="UP000186136">
    <property type="component" value="Unassembled WGS sequence"/>
</dbReference>
<evidence type="ECO:0000256" key="11">
    <source>
        <dbReference type="PROSITE-ProRule" id="PRU00552"/>
    </source>
</evidence>
<dbReference type="Pfam" id="PF00270">
    <property type="entry name" value="DEAD"/>
    <property type="match status" value="1"/>
</dbReference>
<evidence type="ECO:0000256" key="12">
    <source>
        <dbReference type="SAM" id="MobiDB-lite"/>
    </source>
</evidence>
<keyword evidence="17" id="KW-1185">Reference proteome</keyword>
<keyword evidence="7" id="KW-0508">mRNA splicing</keyword>
<keyword evidence="6" id="KW-0067">ATP-binding</keyword>
<feature type="compositionally biased region" description="Gly residues" evidence="12">
    <location>
        <begin position="1017"/>
        <end position="1028"/>
    </location>
</feature>
<keyword evidence="4" id="KW-0378">Hydrolase</keyword>
<dbReference type="PROSITE" id="PS51194">
    <property type="entry name" value="HELICASE_CTER"/>
    <property type="match status" value="1"/>
</dbReference>
<proteinExistence type="inferred from homology"/>
<dbReference type="SUPFAM" id="SSF52540">
    <property type="entry name" value="P-loop containing nucleoside triphosphate hydrolases"/>
    <property type="match status" value="1"/>
</dbReference>
<keyword evidence="7" id="KW-0507">mRNA processing</keyword>
<dbReference type="GO" id="GO:0008380">
    <property type="term" value="P:RNA splicing"/>
    <property type="evidence" value="ECO:0007669"/>
    <property type="project" value="UniProtKB-KW"/>
</dbReference>
<feature type="compositionally biased region" description="Basic and acidic residues" evidence="12">
    <location>
        <begin position="867"/>
        <end position="888"/>
    </location>
</feature>
<feature type="domain" description="Helicase C-terminal" evidence="14">
    <location>
        <begin position="679"/>
        <end position="826"/>
    </location>
</feature>
<feature type="compositionally biased region" description="Polar residues" evidence="12">
    <location>
        <begin position="128"/>
        <end position="145"/>
    </location>
</feature>
<name>A0A1Q2YCB8_9ASCO</name>
<feature type="domain" description="DEAD-box RNA helicase Q" evidence="15">
    <location>
        <begin position="438"/>
        <end position="466"/>
    </location>
</feature>
<feature type="compositionally biased region" description="Polar residues" evidence="12">
    <location>
        <begin position="112"/>
        <end position="121"/>
    </location>
</feature>
<dbReference type="PROSITE" id="PS51195">
    <property type="entry name" value="Q_MOTIF"/>
    <property type="match status" value="1"/>
</dbReference>
<evidence type="ECO:0000313" key="17">
    <source>
        <dbReference type="Proteomes" id="UP000186136"/>
    </source>
</evidence>
<dbReference type="GO" id="GO:0003724">
    <property type="term" value="F:RNA helicase activity"/>
    <property type="evidence" value="ECO:0007669"/>
    <property type="project" value="UniProtKB-EC"/>
</dbReference>
<feature type="region of interest" description="Disordered" evidence="12">
    <location>
        <begin position="1008"/>
        <end position="1028"/>
    </location>
</feature>
<dbReference type="GO" id="GO:0003676">
    <property type="term" value="F:nucleic acid binding"/>
    <property type="evidence" value="ECO:0007669"/>
    <property type="project" value="InterPro"/>
</dbReference>
<dbReference type="AlphaFoldDB" id="A0A1Q2YCB8"/>
<feature type="region of interest" description="Disordered" evidence="12">
    <location>
        <begin position="867"/>
        <end position="891"/>
    </location>
</feature>
<dbReference type="InterPro" id="IPR014001">
    <property type="entry name" value="Helicase_ATP-bd"/>
</dbReference>
<dbReference type="CDD" id="cd18787">
    <property type="entry name" value="SF2_C_DEAD"/>
    <property type="match status" value="1"/>
</dbReference>
<feature type="compositionally biased region" description="Low complexity" evidence="12">
    <location>
        <begin position="7"/>
        <end position="18"/>
    </location>
</feature>
<evidence type="ECO:0000259" key="15">
    <source>
        <dbReference type="PROSITE" id="PS51195"/>
    </source>
</evidence>
<evidence type="ECO:0000256" key="8">
    <source>
        <dbReference type="ARBA" id="ARBA00023242"/>
    </source>
</evidence>
<keyword evidence="8" id="KW-0539">Nucleus</keyword>
<evidence type="ECO:0000256" key="10">
    <source>
        <dbReference type="ARBA" id="ARBA00047984"/>
    </source>
</evidence>
<comment type="similarity">
    <text evidence="9">Belongs to the DEAD box helicase family. DDX46/PRP5 subfamily.</text>
</comment>
<evidence type="ECO:0000256" key="7">
    <source>
        <dbReference type="ARBA" id="ARBA00023187"/>
    </source>
</evidence>
<evidence type="ECO:0000256" key="6">
    <source>
        <dbReference type="ARBA" id="ARBA00022840"/>
    </source>
</evidence>
<dbReference type="GO" id="GO:0016787">
    <property type="term" value="F:hydrolase activity"/>
    <property type="evidence" value="ECO:0007669"/>
    <property type="project" value="UniProtKB-KW"/>
</dbReference>
<evidence type="ECO:0000259" key="14">
    <source>
        <dbReference type="PROSITE" id="PS51194"/>
    </source>
</evidence>
<feature type="region of interest" description="Disordered" evidence="12">
    <location>
        <begin position="1"/>
        <end position="193"/>
    </location>
</feature>
<dbReference type="FunFam" id="3.40.50.300:FF:000079">
    <property type="entry name" value="probable ATP-dependent RNA helicase DDX17"/>
    <property type="match status" value="1"/>
</dbReference>
<dbReference type="Pfam" id="PF23469">
    <property type="entry name" value="KH_12"/>
    <property type="match status" value="1"/>
</dbReference>
<organism evidence="16 17">
    <name type="scientific">Pichia membranifaciens</name>
    <dbReference type="NCBI Taxonomy" id="4926"/>
    <lineage>
        <taxon>Eukaryota</taxon>
        <taxon>Fungi</taxon>
        <taxon>Dikarya</taxon>
        <taxon>Ascomycota</taxon>
        <taxon>Saccharomycotina</taxon>
        <taxon>Pichiomycetes</taxon>
        <taxon>Pichiales</taxon>
        <taxon>Pichiaceae</taxon>
        <taxon>Pichia</taxon>
    </lineage>
</organism>
<dbReference type="PROSITE" id="PS51192">
    <property type="entry name" value="HELICASE_ATP_BIND_1"/>
    <property type="match status" value="1"/>
</dbReference>
<evidence type="ECO:0000256" key="3">
    <source>
        <dbReference type="ARBA" id="ARBA00022741"/>
    </source>
</evidence>
<evidence type="ECO:0000259" key="13">
    <source>
        <dbReference type="PROSITE" id="PS51192"/>
    </source>
</evidence>
<evidence type="ECO:0000256" key="2">
    <source>
        <dbReference type="ARBA" id="ARBA00012552"/>
    </source>
</evidence>
<dbReference type="EMBL" id="BDGI01000024">
    <property type="protein sequence ID" value="GAV27175.1"/>
    <property type="molecule type" value="Genomic_DNA"/>
</dbReference>
<evidence type="ECO:0000256" key="5">
    <source>
        <dbReference type="ARBA" id="ARBA00022806"/>
    </source>
</evidence>
<keyword evidence="3" id="KW-0547">Nucleotide-binding</keyword>
<feature type="domain" description="Helicase ATP-binding" evidence="13">
    <location>
        <begin position="469"/>
        <end position="651"/>
    </location>
</feature>